<dbReference type="EMBL" id="IACT01000743">
    <property type="protein sequence ID" value="LAC20127.1"/>
    <property type="molecule type" value="mRNA"/>
</dbReference>
<comment type="similarity">
    <text evidence="1">Belongs to the prefoldin subunit beta family.</text>
</comment>
<dbReference type="PANTHER" id="PTHR20903:SF0">
    <property type="entry name" value="PREFOLDIN SUBUNIT 1"/>
    <property type="match status" value="1"/>
</dbReference>
<dbReference type="PANTHER" id="PTHR20903">
    <property type="entry name" value="PREFOLDIN SUBUNIT 1-RELATED"/>
    <property type="match status" value="1"/>
</dbReference>
<dbReference type="EMBL" id="IACF01001045">
    <property type="protein sequence ID" value="LAB66773.1"/>
    <property type="molecule type" value="mRNA"/>
</dbReference>
<dbReference type="SUPFAM" id="SSF46579">
    <property type="entry name" value="Prefoldin"/>
    <property type="match status" value="1"/>
</dbReference>
<feature type="coiled-coil region" evidence="4">
    <location>
        <begin position="79"/>
        <end position="124"/>
    </location>
</feature>
<dbReference type="InterPro" id="IPR009053">
    <property type="entry name" value="Prefoldin"/>
</dbReference>
<evidence type="ECO:0000256" key="2">
    <source>
        <dbReference type="ARBA" id="ARBA00011695"/>
    </source>
</evidence>
<protein>
    <submittedName>
        <fullName evidence="5">Prefoldin subunit 1-like</fullName>
    </submittedName>
</protein>
<reference evidence="5" key="2">
    <citation type="journal article" date="2018" name="Biosci. Biotechnol. Biochem.">
        <title>Polysaccharide hydrolase of the hadal zone amphipods Hirondellea gigas.</title>
        <authorList>
            <person name="Kobayashi H."/>
            <person name="Nagahama T."/>
            <person name="Arai W."/>
            <person name="Sasagawa Y."/>
            <person name="Umeda M."/>
            <person name="Hayashi T."/>
            <person name="Nikaido I."/>
            <person name="Watanabe H."/>
            <person name="Oguri K."/>
            <person name="Kitazato H."/>
            <person name="Fujioka K."/>
            <person name="Kido Y."/>
            <person name="Takami H."/>
        </authorList>
    </citation>
    <scope>NUCLEOTIDE SEQUENCE</scope>
    <source>
        <tissue evidence="5">Whole body</tissue>
    </source>
</reference>
<keyword evidence="4" id="KW-0175">Coiled coil</keyword>
<dbReference type="CDD" id="cd23164">
    <property type="entry name" value="Prefoldin_1"/>
    <property type="match status" value="1"/>
</dbReference>
<evidence type="ECO:0000256" key="1">
    <source>
        <dbReference type="ARBA" id="ARBA00008045"/>
    </source>
</evidence>
<dbReference type="GO" id="GO:0044183">
    <property type="term" value="F:protein folding chaperone"/>
    <property type="evidence" value="ECO:0007669"/>
    <property type="project" value="TreeGrafter"/>
</dbReference>
<evidence type="ECO:0000313" key="6">
    <source>
        <dbReference type="EMBL" id="LAC20127.1"/>
    </source>
</evidence>
<comment type="subunit">
    <text evidence="2">Heterohexamer of two PFD-alpha type and four PFD-beta type subunits.</text>
</comment>
<organism evidence="5">
    <name type="scientific">Hirondellea gigas</name>
    <dbReference type="NCBI Taxonomy" id="1518452"/>
    <lineage>
        <taxon>Eukaryota</taxon>
        <taxon>Metazoa</taxon>
        <taxon>Ecdysozoa</taxon>
        <taxon>Arthropoda</taxon>
        <taxon>Crustacea</taxon>
        <taxon>Multicrustacea</taxon>
        <taxon>Malacostraca</taxon>
        <taxon>Eumalacostraca</taxon>
        <taxon>Peracarida</taxon>
        <taxon>Amphipoda</taxon>
        <taxon>Amphilochidea</taxon>
        <taxon>Lysianassida</taxon>
        <taxon>Lysianassidira</taxon>
        <taxon>Lysianassoidea</taxon>
        <taxon>Lysianassidae</taxon>
        <taxon>Hirondellea</taxon>
    </lineage>
</organism>
<reference evidence="6" key="1">
    <citation type="submission" date="2017-11" db="EMBL/GenBank/DDBJ databases">
        <title>The sensing device of the deep-sea amphipod.</title>
        <authorList>
            <person name="Kobayashi H."/>
            <person name="Nagahama T."/>
            <person name="Arai W."/>
            <person name="Sasagawa Y."/>
            <person name="Umeda M."/>
            <person name="Hayashi T."/>
            <person name="Nikaido I."/>
            <person name="Watanabe H."/>
            <person name="Oguri K."/>
            <person name="Kitazato H."/>
            <person name="Fujioka K."/>
            <person name="Kido Y."/>
            <person name="Takami H."/>
        </authorList>
    </citation>
    <scope>NUCLEOTIDE SEQUENCE</scope>
    <source>
        <tissue evidence="6">Whole body</tissue>
    </source>
</reference>
<accession>A0A2P2HYC3</accession>
<dbReference type="GO" id="GO:0016272">
    <property type="term" value="C:prefoldin complex"/>
    <property type="evidence" value="ECO:0007669"/>
    <property type="project" value="InterPro"/>
</dbReference>
<evidence type="ECO:0000256" key="3">
    <source>
        <dbReference type="ARBA" id="ARBA00023186"/>
    </source>
</evidence>
<sequence>MSEKIQPDAELKKAFVELQTQMNDTNQKLRLADVQVEGLKKQIVHSQLTDAEIQSLGSEVRVFESVGRMFLLTDIAEVRKNLTTKVEKSQEKIKLLQSNKEYLEKSLQESQNNLREMIKQKQQAAS</sequence>
<evidence type="ECO:0000256" key="4">
    <source>
        <dbReference type="SAM" id="Coils"/>
    </source>
</evidence>
<dbReference type="InterPro" id="IPR002777">
    <property type="entry name" value="PFD_beta-like"/>
</dbReference>
<keyword evidence="3" id="KW-0143">Chaperone</keyword>
<dbReference type="AlphaFoldDB" id="A0A2P2HYC3"/>
<name>A0A2P2HYC3_9CRUS</name>
<dbReference type="Pfam" id="PF01920">
    <property type="entry name" value="Prefoldin_2"/>
    <property type="match status" value="1"/>
</dbReference>
<dbReference type="Gene3D" id="1.10.287.370">
    <property type="match status" value="1"/>
</dbReference>
<dbReference type="GO" id="GO:0005737">
    <property type="term" value="C:cytoplasm"/>
    <property type="evidence" value="ECO:0007669"/>
    <property type="project" value="TreeGrafter"/>
</dbReference>
<proteinExistence type="evidence at transcript level"/>
<dbReference type="GO" id="GO:0051082">
    <property type="term" value="F:unfolded protein binding"/>
    <property type="evidence" value="ECO:0007669"/>
    <property type="project" value="InterPro"/>
</dbReference>
<evidence type="ECO:0000313" key="5">
    <source>
        <dbReference type="EMBL" id="LAB66773.1"/>
    </source>
</evidence>